<accession>A0ABN9YRS9</accession>
<evidence type="ECO:0000256" key="1">
    <source>
        <dbReference type="SAM" id="Phobius"/>
    </source>
</evidence>
<proteinExistence type="predicted"/>
<organism evidence="2 3">
    <name type="scientific">Fructobacillus tropaeoli</name>
    <dbReference type="NCBI Taxonomy" id="709323"/>
    <lineage>
        <taxon>Bacteria</taxon>
        <taxon>Bacillati</taxon>
        <taxon>Bacillota</taxon>
        <taxon>Bacilli</taxon>
        <taxon>Lactobacillales</taxon>
        <taxon>Lactobacillaceae</taxon>
        <taxon>Fructobacillus</taxon>
    </lineage>
</organism>
<reference evidence="2 3" key="1">
    <citation type="submission" date="2023-10" db="EMBL/GenBank/DDBJ databases">
        <authorList>
            <person name="Botero Cardona J."/>
        </authorList>
    </citation>
    <scope>NUCLEOTIDE SEQUENCE [LARGE SCALE GENOMIC DNA]</scope>
    <source>
        <strain evidence="2 3">R-53137</strain>
    </source>
</reference>
<evidence type="ECO:0000313" key="3">
    <source>
        <dbReference type="Proteomes" id="UP001314262"/>
    </source>
</evidence>
<sequence length="32" mass="3412">MEVWNIVTTLVTVAVVGLGGVEVGYYLGTNEK</sequence>
<dbReference type="EMBL" id="CAUZLT010000003">
    <property type="protein sequence ID" value="CAK1241166.1"/>
    <property type="molecule type" value="Genomic_DNA"/>
</dbReference>
<feature type="transmembrane region" description="Helical" evidence="1">
    <location>
        <begin position="6"/>
        <end position="27"/>
    </location>
</feature>
<keyword evidence="1" id="KW-0812">Transmembrane</keyword>
<comment type="caution">
    <text evidence="2">The sequence shown here is derived from an EMBL/GenBank/DDBJ whole genome shotgun (WGS) entry which is preliminary data.</text>
</comment>
<evidence type="ECO:0000313" key="2">
    <source>
        <dbReference type="EMBL" id="CAK1241166.1"/>
    </source>
</evidence>
<dbReference type="Proteomes" id="UP001314262">
    <property type="component" value="Unassembled WGS sequence"/>
</dbReference>
<keyword evidence="1" id="KW-1133">Transmembrane helix</keyword>
<protein>
    <recommendedName>
        <fullName evidence="4">TMhelix containing protein</fullName>
    </recommendedName>
</protein>
<keyword evidence="1" id="KW-0472">Membrane</keyword>
<evidence type="ECO:0008006" key="4">
    <source>
        <dbReference type="Google" id="ProtNLM"/>
    </source>
</evidence>
<gene>
    <name evidence="2" type="ORF">R53137_KAKDMLNK_00822</name>
</gene>
<keyword evidence="3" id="KW-1185">Reference proteome</keyword>
<name>A0ABN9YRS9_9LACO</name>